<name>A0A1G9MKA7_9ACTN</name>
<dbReference type="EMBL" id="FNDJ01000030">
    <property type="protein sequence ID" value="SDL74649.1"/>
    <property type="molecule type" value="Genomic_DNA"/>
</dbReference>
<protein>
    <recommendedName>
        <fullName evidence="2">DUF7824 domain-containing protein</fullName>
    </recommendedName>
</protein>
<dbReference type="InterPro" id="IPR056726">
    <property type="entry name" value="DUF7824"/>
</dbReference>
<proteinExistence type="predicted"/>
<dbReference type="Proteomes" id="UP000199202">
    <property type="component" value="Unassembled WGS sequence"/>
</dbReference>
<evidence type="ECO:0000256" key="1">
    <source>
        <dbReference type="SAM" id="MobiDB-lite"/>
    </source>
</evidence>
<evidence type="ECO:0000313" key="3">
    <source>
        <dbReference type="EMBL" id="SDL74649.1"/>
    </source>
</evidence>
<feature type="domain" description="DUF7824" evidence="2">
    <location>
        <begin position="534"/>
        <end position="637"/>
    </location>
</feature>
<dbReference type="RefSeq" id="WP_090945500.1">
    <property type="nucleotide sequence ID" value="NZ_FNDJ01000030.1"/>
</dbReference>
<dbReference type="STRING" id="633440.SAMN05421869_13039"/>
<reference evidence="3 4" key="1">
    <citation type="submission" date="2016-10" db="EMBL/GenBank/DDBJ databases">
        <authorList>
            <person name="de Groot N.N."/>
        </authorList>
    </citation>
    <scope>NUCLEOTIDE SEQUENCE [LARGE SCALE GENOMIC DNA]</scope>
    <source>
        <strain evidence="3 4">CGMCC 4.6533</strain>
    </source>
</reference>
<feature type="region of interest" description="Disordered" evidence="1">
    <location>
        <begin position="207"/>
        <end position="229"/>
    </location>
</feature>
<organism evidence="3 4">
    <name type="scientific">Nonomuraea jiangxiensis</name>
    <dbReference type="NCBI Taxonomy" id="633440"/>
    <lineage>
        <taxon>Bacteria</taxon>
        <taxon>Bacillati</taxon>
        <taxon>Actinomycetota</taxon>
        <taxon>Actinomycetes</taxon>
        <taxon>Streptosporangiales</taxon>
        <taxon>Streptosporangiaceae</taxon>
        <taxon>Nonomuraea</taxon>
    </lineage>
</organism>
<dbReference type="Pfam" id="PF25148">
    <property type="entry name" value="DUF7824"/>
    <property type="match status" value="1"/>
</dbReference>
<accession>A0A1G9MKA7</accession>
<evidence type="ECO:0000259" key="2">
    <source>
        <dbReference type="Pfam" id="PF25148"/>
    </source>
</evidence>
<dbReference type="AlphaFoldDB" id="A0A1G9MKA7"/>
<gene>
    <name evidence="3" type="ORF">SAMN05421869_13039</name>
</gene>
<keyword evidence="4" id="KW-1185">Reference proteome</keyword>
<sequence>MTPWDEVLERIEAEDDQRLAEFLNGLGDADRRMVAGQLAGHLATRLGGASRRQVMTRPGEPVTGYRLAGAACLGGAAQVAAWLNRRELRRVRDEAADAALVMSVLRRRPPEWRQDLAVRLVQRLRPPAGGIWRRLRGEPGWQLAAALVIETGVAPPESDAFVAGWAWRAAARHRENGGRPVLDGDPLLDHLLPRLFQAQGVAEALVADEDESRRQQREASPGGPAHDPRSCLSIAGELAALAAAGRLPRRTLVDGCASRFLVGGEDAEIAPFVTLWRLLETSVAEIPVLDFVRLLPSADSPLVRLVVDELRRAEAAGALPDALFAEAVGALAFRPERKYVTAAIQWLAAVSPSRGGGAVAALAHVFDGDLPALWDPAVRLAVKLAPHADEAARDTIREAAGRLPDEPRERLAAAYGTVPAATQPEPPAAAKLIAPPPPVLAPPLTSAAELAAELTGLRWPEDPSQYERILAAMVELAHRDREEVVALLAPMWRGHWGHPDNPLPHAYLSNDRTTHALLSRCVLALAYPDYSRRLTTALAERADPAYPDAVLPHRLVLRRIREIIHLFERGATLPVLLATPTAATGHLDPETLLDRMERLGDVEPLEADFQQALLRLPRQVDTALLVRAEKLPTRAGRRLADWLRDGGLPDPEVRCEVGQPYGINPDFTLGVWASTAAPDGLPDWLRELCSARPANGYAAYPDDVVWWPAILPSHRELVAAYMVQVLPWLARRGGSRVDAVVALAHGEGPVGRATAVSIAACLAHPRPVQRAAAADALTVLAVRGQLPAADLGWAVAHLVRVGAVSLRQITAALADLVAAGAHAEVCRALTTAVPLLLPAAGEKTRSGLGELLSVAVQAAVLTGTRAEIPGLAELAARKGSSLVLQEARRLHRTISP</sequence>
<dbReference type="OrthoDB" id="3245799at2"/>
<evidence type="ECO:0000313" key="4">
    <source>
        <dbReference type="Proteomes" id="UP000199202"/>
    </source>
</evidence>